<comment type="caution">
    <text evidence="2">The sequence shown here is derived from an EMBL/GenBank/DDBJ whole genome shotgun (WGS) entry which is preliminary data.</text>
</comment>
<accession>A0A9Q9SPF5</accession>
<gene>
    <name evidence="2" type="ORF">BAR24066_06152</name>
</gene>
<protein>
    <submittedName>
        <fullName evidence="2">Uncharacterized protein</fullName>
    </submittedName>
</protein>
<dbReference type="Proteomes" id="UP000494172">
    <property type="component" value="Unassembled WGS sequence"/>
</dbReference>
<name>A0A9Q9SPF5_9BURK</name>
<evidence type="ECO:0000256" key="1">
    <source>
        <dbReference type="SAM" id="MobiDB-lite"/>
    </source>
</evidence>
<evidence type="ECO:0000313" key="3">
    <source>
        <dbReference type="Proteomes" id="UP000494172"/>
    </source>
</evidence>
<feature type="region of interest" description="Disordered" evidence="1">
    <location>
        <begin position="22"/>
        <end position="52"/>
    </location>
</feature>
<evidence type="ECO:0000313" key="2">
    <source>
        <dbReference type="EMBL" id="VWC27563.1"/>
    </source>
</evidence>
<sequence>MGAGHPLYMAVAGRSLMARERRGGARDARRWRDASQRGVGMAGTKAGGGTGTQATEARDLVAIAELADMLWQLGAESTDTPIDVAAYLDGLKTVARRIQRMHPLDAGGRELAARHYYAGVIAGACGDDSAIARGVSDSLVRQSGGAGRLAARCFAVLARVGRRHGRVFAAQSGDRVLV</sequence>
<dbReference type="AlphaFoldDB" id="A0A9Q9SPF5"/>
<organism evidence="2 3">
    <name type="scientific">Burkholderia arboris</name>
    <dbReference type="NCBI Taxonomy" id="488730"/>
    <lineage>
        <taxon>Bacteria</taxon>
        <taxon>Pseudomonadati</taxon>
        <taxon>Pseudomonadota</taxon>
        <taxon>Betaproteobacteria</taxon>
        <taxon>Burkholderiales</taxon>
        <taxon>Burkholderiaceae</taxon>
        <taxon>Burkholderia</taxon>
        <taxon>Burkholderia cepacia complex</taxon>
    </lineage>
</organism>
<reference evidence="2 3" key="1">
    <citation type="submission" date="2019-09" db="EMBL/GenBank/DDBJ databases">
        <authorList>
            <person name="Depoorter E."/>
        </authorList>
    </citation>
    <scope>NUCLEOTIDE SEQUENCE [LARGE SCALE GENOMIC DNA]</scope>
    <source>
        <strain evidence="2">LMG 24066</strain>
    </source>
</reference>
<feature type="compositionally biased region" description="Basic and acidic residues" evidence="1">
    <location>
        <begin position="22"/>
        <end position="35"/>
    </location>
</feature>
<dbReference type="EMBL" id="CABVPX010000035">
    <property type="protein sequence ID" value="VWC27563.1"/>
    <property type="molecule type" value="Genomic_DNA"/>
</dbReference>
<proteinExistence type="predicted"/>